<evidence type="ECO:0000313" key="3">
    <source>
        <dbReference type="WBParaSite" id="jg10921"/>
    </source>
</evidence>
<dbReference type="AlphaFoldDB" id="A0A915CNQ4"/>
<reference evidence="3" key="1">
    <citation type="submission" date="2022-11" db="UniProtKB">
        <authorList>
            <consortium name="WormBaseParasite"/>
        </authorList>
    </citation>
    <scope>IDENTIFICATION</scope>
</reference>
<dbReference type="Gene3D" id="1.10.10.2360">
    <property type="match status" value="1"/>
</dbReference>
<feature type="region of interest" description="Disordered" evidence="1">
    <location>
        <begin position="419"/>
        <end position="473"/>
    </location>
</feature>
<keyword evidence="2" id="KW-1185">Reference proteome</keyword>
<organism evidence="2 3">
    <name type="scientific">Ditylenchus dipsaci</name>
    <dbReference type="NCBI Taxonomy" id="166011"/>
    <lineage>
        <taxon>Eukaryota</taxon>
        <taxon>Metazoa</taxon>
        <taxon>Ecdysozoa</taxon>
        <taxon>Nematoda</taxon>
        <taxon>Chromadorea</taxon>
        <taxon>Rhabditida</taxon>
        <taxon>Tylenchina</taxon>
        <taxon>Tylenchomorpha</taxon>
        <taxon>Sphaerularioidea</taxon>
        <taxon>Anguinidae</taxon>
        <taxon>Anguininae</taxon>
        <taxon>Ditylenchus</taxon>
    </lineage>
</organism>
<accession>A0A915CNQ4</accession>
<evidence type="ECO:0000313" key="2">
    <source>
        <dbReference type="Proteomes" id="UP000887574"/>
    </source>
</evidence>
<name>A0A915CNQ4_9BILA</name>
<dbReference type="WBParaSite" id="jg10921">
    <property type="protein sequence ID" value="jg10921"/>
    <property type="gene ID" value="jg10921"/>
</dbReference>
<sequence length="473" mass="52455">MYHCRQVDEVTSSGSSPLSYITRFPASNSAAKDAFAPLICRDTMFNKRQGTNQLVNTKLLCITASTPHSNASLEELRWKAYKPTAAPATLHNNIFTKSLVLSHPLPAFANYMEKNRPGAYVPMTCPTSTAAVKTQAREPAYYHNHTYPVMNPYACTNPKVSNPPPGWSPGNAPMSGIYATTASGASNKNAEPVHSEYQSSGYALPDLKIINNKPVVRAFNYPSYFSAAEPSMAPQSCMKCENMEQSLEKMIPAMVDKFLEQKMADGHGQLIKNQSVQNTDRQQTNCLEDEADKVDLRLKKEQTELNISQWKTHLIKEQVLQAKLNTRLLQLKVEREEAKASKKKTKKKKSEPCLKSSGPLLKNLSQPATQTTNCFNKPTMLVDKCSGSTTDQSLLDLALTMQRKCLVQNSGTGWPITEEKFQEDAPDADPISEPSEATEEVEQKEEDDNDSDGHSSWSEVNEEGVDEHSSPLL</sequence>
<feature type="region of interest" description="Disordered" evidence="1">
    <location>
        <begin position="335"/>
        <end position="365"/>
    </location>
</feature>
<protein>
    <submittedName>
        <fullName evidence="3">Uncharacterized protein</fullName>
    </submittedName>
</protein>
<feature type="compositionally biased region" description="Acidic residues" evidence="1">
    <location>
        <begin position="436"/>
        <end position="450"/>
    </location>
</feature>
<evidence type="ECO:0000256" key="1">
    <source>
        <dbReference type="SAM" id="MobiDB-lite"/>
    </source>
</evidence>
<proteinExistence type="predicted"/>
<dbReference type="Proteomes" id="UP000887574">
    <property type="component" value="Unplaced"/>
</dbReference>